<comment type="caution">
    <text evidence="4">The sequence shown here is derived from an EMBL/GenBank/DDBJ whole genome shotgun (WGS) entry which is preliminary data.</text>
</comment>
<keyword evidence="4" id="KW-0378">Hydrolase</keyword>
<dbReference type="InterPro" id="IPR006680">
    <property type="entry name" value="Amidohydro-rel"/>
</dbReference>
<dbReference type="RefSeq" id="WP_140837907.1">
    <property type="nucleotide sequence ID" value="NZ_RCZI01000001.1"/>
</dbReference>
<sequence length="512" mass="54841">MSNDPSTAAAWTVIRNGRLVQPKQPMPRPADILIQGDTIHEIGAPGMPVPEGARVIDASGKLLHPGLVNAHTHGHGNLARGIGDRWTLELLLTAGPWISGNRSAEDKHLTTLIGASEMLLKGCTACYDLTLELPIPTLEGMQSAAAAYRQVGMRAVIAPMVADISFFEAIPGLLASLPPRLQKEVERLRAAPTAGILAAMGNVVKQWQGQGTPDSDYVRLAIAPTIPHHCSDEFLVGCRNLAHDHGLPMHSHVSESKVQAIAGMRTYGTTLTAHMAKMGIVDENFTVAHGVWLDDDDMRLLGDKGASVAHNPGSNMRLGNGLARMRKMLECGVNVGIGTDGSNCSDNQNMYESMRLASMVSKVQGPDWQNWITTDEVLHAATIGSAKALGFGDKIGVLAPGYKADVVFLDSRHITMIPLINITNSLVHSEDGGAVHSVMVGGRMVVVDHQLSGVDMDKLAGDAENAVERLERLNHDNHRLFDELEPLVGSFCPGLAAEPFHLHRFGACQHGG</sequence>
<comment type="similarity">
    <text evidence="1">Belongs to the metallo-dependent hydrolases superfamily. ATZ/TRZ family.</text>
</comment>
<evidence type="ECO:0000259" key="3">
    <source>
        <dbReference type="Pfam" id="PF01979"/>
    </source>
</evidence>
<dbReference type="InterPro" id="IPR032466">
    <property type="entry name" value="Metal_Hydrolase"/>
</dbReference>
<gene>
    <name evidence="4" type="ORF">EAH82_00545</name>
</gene>
<dbReference type="PANTHER" id="PTHR43794">
    <property type="entry name" value="AMINOHYDROLASE SSNA-RELATED"/>
    <property type="match status" value="1"/>
</dbReference>
<dbReference type="AlphaFoldDB" id="A0A502DZZ8"/>
<dbReference type="Gene3D" id="3.20.20.140">
    <property type="entry name" value="Metal-dependent hydrolases"/>
    <property type="match status" value="1"/>
</dbReference>
<keyword evidence="2" id="KW-0175">Coiled coil</keyword>
<name>A0A502DZZ8_9BURK</name>
<dbReference type="Gene3D" id="2.30.40.10">
    <property type="entry name" value="Urease, subunit C, domain 1"/>
    <property type="match status" value="1"/>
</dbReference>
<dbReference type="GO" id="GO:0016810">
    <property type="term" value="F:hydrolase activity, acting on carbon-nitrogen (but not peptide) bonds"/>
    <property type="evidence" value="ECO:0007669"/>
    <property type="project" value="InterPro"/>
</dbReference>
<evidence type="ECO:0000313" key="4">
    <source>
        <dbReference type="EMBL" id="TPG30032.1"/>
    </source>
</evidence>
<protein>
    <submittedName>
        <fullName evidence="4">Amidohydrolase</fullName>
    </submittedName>
</protein>
<dbReference type="SUPFAM" id="SSF51556">
    <property type="entry name" value="Metallo-dependent hydrolases"/>
    <property type="match status" value="1"/>
</dbReference>
<evidence type="ECO:0000256" key="1">
    <source>
        <dbReference type="ARBA" id="ARBA00006745"/>
    </source>
</evidence>
<dbReference type="InterPro" id="IPR011059">
    <property type="entry name" value="Metal-dep_hydrolase_composite"/>
</dbReference>
<organism evidence="4 5">
    <name type="scientific">Variovorax guangxiensis</name>
    <dbReference type="NCBI Taxonomy" id="1775474"/>
    <lineage>
        <taxon>Bacteria</taxon>
        <taxon>Pseudomonadati</taxon>
        <taxon>Pseudomonadota</taxon>
        <taxon>Betaproteobacteria</taxon>
        <taxon>Burkholderiales</taxon>
        <taxon>Comamonadaceae</taxon>
        <taxon>Variovorax</taxon>
    </lineage>
</organism>
<dbReference type="EMBL" id="RCZI01000001">
    <property type="protein sequence ID" value="TPG30032.1"/>
    <property type="molecule type" value="Genomic_DNA"/>
</dbReference>
<dbReference type="Proteomes" id="UP000319212">
    <property type="component" value="Unassembled WGS sequence"/>
</dbReference>
<feature type="coiled-coil region" evidence="2">
    <location>
        <begin position="456"/>
        <end position="483"/>
    </location>
</feature>
<reference evidence="4 5" key="1">
    <citation type="journal article" date="2019" name="Environ. Microbiol.">
        <title>Species interactions and distinct microbial communities in high Arctic permafrost affected cryosols are associated with the CH4 and CO2 gas fluxes.</title>
        <authorList>
            <person name="Altshuler I."/>
            <person name="Hamel J."/>
            <person name="Turney S."/>
            <person name="Magnuson E."/>
            <person name="Levesque R."/>
            <person name="Greer C."/>
            <person name="Whyte L.G."/>
        </authorList>
    </citation>
    <scope>NUCLEOTIDE SEQUENCE [LARGE SCALE GENOMIC DNA]</scope>
    <source>
        <strain evidence="4 5">S06.C</strain>
    </source>
</reference>
<dbReference type="SUPFAM" id="SSF51338">
    <property type="entry name" value="Composite domain of metallo-dependent hydrolases"/>
    <property type="match status" value="1"/>
</dbReference>
<dbReference type="PANTHER" id="PTHR43794:SF5">
    <property type="entry name" value="CHLOROHYDROLASE FAMILY PROTEIN"/>
    <property type="match status" value="1"/>
</dbReference>
<evidence type="ECO:0000313" key="5">
    <source>
        <dbReference type="Proteomes" id="UP000319212"/>
    </source>
</evidence>
<dbReference type="InterPro" id="IPR050287">
    <property type="entry name" value="MTA/SAH_deaminase"/>
</dbReference>
<accession>A0A502DZZ8</accession>
<proteinExistence type="inferred from homology"/>
<feature type="domain" description="Amidohydrolase-related" evidence="3">
    <location>
        <begin position="63"/>
        <end position="445"/>
    </location>
</feature>
<dbReference type="Pfam" id="PF01979">
    <property type="entry name" value="Amidohydro_1"/>
    <property type="match status" value="1"/>
</dbReference>
<dbReference type="OrthoDB" id="9807210at2"/>
<evidence type="ECO:0000256" key="2">
    <source>
        <dbReference type="SAM" id="Coils"/>
    </source>
</evidence>